<keyword evidence="1" id="KW-0472">Membrane</keyword>
<feature type="transmembrane region" description="Helical" evidence="1">
    <location>
        <begin position="96"/>
        <end position="113"/>
    </location>
</feature>
<name>A0ABX0JLU7_9PROT</name>
<dbReference type="Proteomes" id="UP000635278">
    <property type="component" value="Unassembled WGS sequence"/>
</dbReference>
<dbReference type="RefSeq" id="WP_173582855.1">
    <property type="nucleotide sequence ID" value="NZ_WOTB01000007.1"/>
</dbReference>
<dbReference type="EMBL" id="WOTB01000007">
    <property type="protein sequence ID" value="NHN84466.1"/>
    <property type="molecule type" value="Genomic_DNA"/>
</dbReference>
<keyword evidence="1" id="KW-1133">Transmembrane helix</keyword>
<reference evidence="2 3" key="1">
    <citation type="journal article" date="2020" name="Int. J. Syst. Evol. Microbiol.">
        <title>Novel acetic acid bacteria from cider fermentations: Acetobacter conturbans sp. nov. and Acetobacter fallax sp. nov.</title>
        <authorList>
            <person name="Sombolestani A.S."/>
            <person name="Cleenwerck I."/>
            <person name="Cnockaert M."/>
            <person name="Borremans W."/>
            <person name="Wieme A.D."/>
            <person name="De Vuyst L."/>
            <person name="Vandamme P."/>
        </authorList>
    </citation>
    <scope>NUCLEOTIDE SEQUENCE [LARGE SCALE GENOMIC DNA]</scope>
    <source>
        <strain evidence="2 3">LMG 30640</strain>
    </source>
</reference>
<proteinExistence type="predicted"/>
<evidence type="ECO:0000256" key="1">
    <source>
        <dbReference type="SAM" id="Phobius"/>
    </source>
</evidence>
<evidence type="ECO:0000313" key="3">
    <source>
        <dbReference type="Proteomes" id="UP000635278"/>
    </source>
</evidence>
<organism evidence="2 3">
    <name type="scientific">Acetobacter musti</name>
    <dbReference type="NCBI Taxonomy" id="864732"/>
    <lineage>
        <taxon>Bacteria</taxon>
        <taxon>Pseudomonadati</taxon>
        <taxon>Pseudomonadota</taxon>
        <taxon>Alphaproteobacteria</taxon>
        <taxon>Acetobacterales</taxon>
        <taxon>Acetobacteraceae</taxon>
        <taxon>Acetobacter</taxon>
    </lineage>
</organism>
<evidence type="ECO:0000313" key="2">
    <source>
        <dbReference type="EMBL" id="NHN84466.1"/>
    </source>
</evidence>
<accession>A0ABX0JLU7</accession>
<keyword evidence="3" id="KW-1185">Reference proteome</keyword>
<sequence length="128" mass="13283">MTGLHKPRSGTEWATVCVAVLLVLLGLPLLIMGAQLAMIGGSFYYVLFGAALIAAGALMLSGSVNGALLYLAAWALTWPWAFWEVGLDGWGLLPRLFGPTLVAVAVALTIPVLRRIGTSATSATGSVV</sequence>
<feature type="transmembrane region" description="Helical" evidence="1">
    <location>
        <begin position="43"/>
        <end position="76"/>
    </location>
</feature>
<gene>
    <name evidence="2" type="ORF">GOB93_07380</name>
</gene>
<comment type="caution">
    <text evidence="2">The sequence shown here is derived from an EMBL/GenBank/DDBJ whole genome shotgun (WGS) entry which is preliminary data.</text>
</comment>
<keyword evidence="1" id="KW-0812">Transmembrane</keyword>
<feature type="transmembrane region" description="Helical" evidence="1">
    <location>
        <begin position="13"/>
        <end position="31"/>
    </location>
</feature>
<protein>
    <submittedName>
        <fullName evidence="2">Glycerol dehydrogenase</fullName>
    </submittedName>
</protein>